<protein>
    <submittedName>
        <fullName evidence="1">Uncharacterized protein</fullName>
    </submittedName>
</protein>
<comment type="caution">
    <text evidence="1">The sequence shown here is derived from an EMBL/GenBank/DDBJ whole genome shotgun (WGS) entry which is preliminary data.</text>
</comment>
<evidence type="ECO:0000313" key="1">
    <source>
        <dbReference type="EMBL" id="TMS35895.1"/>
    </source>
</evidence>
<dbReference type="EMBL" id="AZBU02000001">
    <property type="protein sequence ID" value="TMS35895.1"/>
    <property type="molecule type" value="Genomic_DNA"/>
</dbReference>
<proteinExistence type="predicted"/>
<reference evidence="1 2" key="1">
    <citation type="journal article" date="2015" name="Genome Biol.">
        <title>Comparative genomics of Steinernema reveals deeply conserved gene regulatory networks.</title>
        <authorList>
            <person name="Dillman A.R."/>
            <person name="Macchietto M."/>
            <person name="Porter C.F."/>
            <person name="Rogers A."/>
            <person name="Williams B."/>
            <person name="Antoshechkin I."/>
            <person name="Lee M.M."/>
            <person name="Goodwin Z."/>
            <person name="Lu X."/>
            <person name="Lewis E.E."/>
            <person name="Goodrich-Blair H."/>
            <person name="Stock S.P."/>
            <person name="Adams B.J."/>
            <person name="Sternberg P.W."/>
            <person name="Mortazavi A."/>
        </authorList>
    </citation>
    <scope>NUCLEOTIDE SEQUENCE [LARGE SCALE GENOMIC DNA]</scope>
    <source>
        <strain evidence="1 2">ALL</strain>
    </source>
</reference>
<evidence type="ECO:0000313" key="2">
    <source>
        <dbReference type="Proteomes" id="UP000298663"/>
    </source>
</evidence>
<name>A0A4U8UTD0_STECR</name>
<dbReference type="EMBL" id="CM016762">
    <property type="protein sequence ID" value="TMS35895.1"/>
    <property type="molecule type" value="Genomic_DNA"/>
</dbReference>
<accession>A0A4U8UTD0</accession>
<dbReference type="Proteomes" id="UP000298663">
    <property type="component" value="Chromosome X"/>
</dbReference>
<sequence length="104" mass="12179">MIKEIRAVCEKYHEMGVDSFPHGNLHLLGTVPSPALQFDQGNWRHRISSLLRDFGPSVQPVGRFLHHVYSCSDDYRTCWFPGLRWNQAEPRICSHLDNSRWNRC</sequence>
<organism evidence="1 2">
    <name type="scientific">Steinernema carpocapsae</name>
    <name type="common">Entomopathogenic nematode</name>
    <dbReference type="NCBI Taxonomy" id="34508"/>
    <lineage>
        <taxon>Eukaryota</taxon>
        <taxon>Metazoa</taxon>
        <taxon>Ecdysozoa</taxon>
        <taxon>Nematoda</taxon>
        <taxon>Chromadorea</taxon>
        <taxon>Rhabditida</taxon>
        <taxon>Tylenchina</taxon>
        <taxon>Panagrolaimomorpha</taxon>
        <taxon>Strongyloidoidea</taxon>
        <taxon>Steinernematidae</taxon>
        <taxon>Steinernema</taxon>
    </lineage>
</organism>
<reference evidence="1 2" key="2">
    <citation type="journal article" date="2019" name="G3 (Bethesda)">
        <title>Hybrid Assembly of the Genome of the Entomopathogenic Nematode Steinernema carpocapsae Identifies the X-Chromosome.</title>
        <authorList>
            <person name="Serra L."/>
            <person name="Macchietto M."/>
            <person name="Macias-Munoz A."/>
            <person name="McGill C.J."/>
            <person name="Rodriguez I.M."/>
            <person name="Rodriguez B."/>
            <person name="Murad R."/>
            <person name="Mortazavi A."/>
        </authorList>
    </citation>
    <scope>NUCLEOTIDE SEQUENCE [LARGE SCALE GENOMIC DNA]</scope>
    <source>
        <strain evidence="1 2">ALL</strain>
    </source>
</reference>
<keyword evidence="2" id="KW-1185">Reference proteome</keyword>
<dbReference type="AlphaFoldDB" id="A0A4U8UTD0"/>
<gene>
    <name evidence="1" type="ORF">L596_003187</name>
</gene>